<sequence length="128" mass="14785">MVSCQKANMEAWTITLKFGKLHCHVNLDSESYCLKRHYNELLRVTVNNPQPKKVTFFPLPPLTVPLTLPMAEPDQLQTIPAEPPDQLQPEPAEVPESQPFSQPILRRSEETLRLRCILYKVTLIYFIN</sequence>
<reference evidence="2" key="1">
    <citation type="submission" date="2019-08" db="EMBL/GenBank/DDBJ databases">
        <title>The genome of the North American firefly Photinus pyralis.</title>
        <authorList>
            <consortium name="Photinus pyralis genome working group"/>
            <person name="Fallon T.R."/>
            <person name="Sander Lower S.E."/>
            <person name="Weng J.-K."/>
        </authorList>
    </citation>
    <scope>NUCLEOTIDE SEQUENCE</scope>
    <source>
        <strain evidence="2">TRF0915ILg1</strain>
        <tissue evidence="2">Whole body</tissue>
    </source>
</reference>
<proteinExistence type="predicted"/>
<evidence type="ECO:0000256" key="1">
    <source>
        <dbReference type="SAM" id="MobiDB-lite"/>
    </source>
</evidence>
<name>A0A8K0CNY1_IGNLU</name>
<evidence type="ECO:0000313" key="3">
    <source>
        <dbReference type="Proteomes" id="UP000801492"/>
    </source>
</evidence>
<protein>
    <submittedName>
        <fullName evidence="2">Uncharacterized protein</fullName>
    </submittedName>
</protein>
<organism evidence="2 3">
    <name type="scientific">Ignelater luminosus</name>
    <name type="common">Cucubano</name>
    <name type="synonym">Pyrophorus luminosus</name>
    <dbReference type="NCBI Taxonomy" id="2038154"/>
    <lineage>
        <taxon>Eukaryota</taxon>
        <taxon>Metazoa</taxon>
        <taxon>Ecdysozoa</taxon>
        <taxon>Arthropoda</taxon>
        <taxon>Hexapoda</taxon>
        <taxon>Insecta</taxon>
        <taxon>Pterygota</taxon>
        <taxon>Neoptera</taxon>
        <taxon>Endopterygota</taxon>
        <taxon>Coleoptera</taxon>
        <taxon>Polyphaga</taxon>
        <taxon>Elateriformia</taxon>
        <taxon>Elateroidea</taxon>
        <taxon>Elateridae</taxon>
        <taxon>Agrypninae</taxon>
        <taxon>Pyrophorini</taxon>
        <taxon>Ignelater</taxon>
    </lineage>
</organism>
<comment type="caution">
    <text evidence="2">The sequence shown here is derived from an EMBL/GenBank/DDBJ whole genome shotgun (WGS) entry which is preliminary data.</text>
</comment>
<dbReference type="AlphaFoldDB" id="A0A8K0CNY1"/>
<accession>A0A8K0CNY1</accession>
<gene>
    <name evidence="2" type="ORF">ILUMI_17117</name>
</gene>
<keyword evidence="3" id="KW-1185">Reference proteome</keyword>
<evidence type="ECO:0000313" key="2">
    <source>
        <dbReference type="EMBL" id="KAF2889056.1"/>
    </source>
</evidence>
<dbReference type="EMBL" id="VTPC01071260">
    <property type="protein sequence ID" value="KAF2889056.1"/>
    <property type="molecule type" value="Genomic_DNA"/>
</dbReference>
<feature type="region of interest" description="Disordered" evidence="1">
    <location>
        <begin position="75"/>
        <end position="101"/>
    </location>
</feature>
<dbReference type="Proteomes" id="UP000801492">
    <property type="component" value="Unassembled WGS sequence"/>
</dbReference>